<dbReference type="FunFam" id="3.30.565.10:FF:000009">
    <property type="entry name" value="Molecular chaperone HtpG"/>
    <property type="match status" value="1"/>
</dbReference>
<dbReference type="SUPFAM" id="SSF55874">
    <property type="entry name" value="ATPase domain of HSP90 chaperone/DNA topoisomerase II/histidine kinase"/>
    <property type="match status" value="1"/>
</dbReference>
<feature type="binding site" evidence="11">
    <location>
        <position position="79"/>
    </location>
    <ligand>
        <name>ATP</name>
        <dbReference type="ChEBI" id="CHEBI:30616"/>
    </ligand>
</feature>
<sequence length="627" mass="69947">MTEERLSFQAEVSRLLDIVAHSLYSEKEVFLRELVSNASDACDRLRYAALTQPELSAEDPNLQVRLLADKEARTLTVADNGIGMNREDLIENLGTIARSGTAAFMKSLKEANTEGKKDVNLIGQFGVGFYSAFMAADRVEVLTRKAGEAQGWRWLSDGKGEFTIAEAADLPRGTKIVLHLREGDDEYLEEHRLGAIVRKYSDHIAIPIVFGEGEDAKALNSASALWTRSKNEITAEQYKEFYHHVGHAFDEPWLTLHWRAEGALEYTNLLFVPSTKPFDLFDPKRAHRVKLYVKRVFITDAAEGLIPPYLRFLRGVVDSEDLPLNISREMLQHNPMLAKIRAGLTRRVLSELNKKAKDTENAAEYATFWENFGAVLKEGLYEDYEHRDELLKLLRFRSTAGDGLVSLEEYVGRMKDGQDAIFTLSGEDVDSLLRSPQLEGFRAKGVEVLLLTDPVDEFWMPSVGVYDGKPFKSVTRSGADLGKIKGGEEEKPEDKAPEGELVDLLALLKLTLSDAVKDVRKSERLTDSAVCLVSDDNDMDMHLERLLKQHKQLGADAAGAKRILEINPSHPLIKRLADRAKAEGAAVNLEDAAWLLLDQARIVEGESLPDPAAFARRLASAMEKGLA</sequence>
<dbReference type="Gene3D" id="1.20.120.790">
    <property type="entry name" value="Heat shock protein 90, C-terminal domain"/>
    <property type="match status" value="1"/>
</dbReference>
<gene>
    <name evidence="10 13" type="primary">htpG</name>
    <name evidence="13" type="ORF">EJ913_24990</name>
</gene>
<proteinExistence type="inferred from homology"/>
<dbReference type="InterPro" id="IPR020568">
    <property type="entry name" value="Ribosomal_Su5_D2-typ_SF"/>
</dbReference>
<dbReference type="Proteomes" id="UP000280346">
    <property type="component" value="Unassembled WGS sequence"/>
</dbReference>
<evidence type="ECO:0000256" key="11">
    <source>
        <dbReference type="PIRSR" id="PIRSR002583-1"/>
    </source>
</evidence>
<protein>
    <recommendedName>
        <fullName evidence="9 10">Chaperone protein HtpG</fullName>
    </recommendedName>
    <alternativeName>
        <fullName evidence="10">Heat shock protein HtpG</fullName>
    </alternativeName>
    <alternativeName>
        <fullName evidence="10">High temperature protein G</fullName>
    </alternativeName>
</protein>
<comment type="subcellular location">
    <subcellularLocation>
        <location evidence="1 10">Cytoplasm</location>
    </subcellularLocation>
</comment>
<feature type="region of interest" description="C" evidence="10">
    <location>
        <begin position="546"/>
        <end position="627"/>
    </location>
</feature>
<dbReference type="SUPFAM" id="SSF54211">
    <property type="entry name" value="Ribosomal protein S5 domain 2-like"/>
    <property type="match status" value="1"/>
</dbReference>
<dbReference type="Pfam" id="PF13589">
    <property type="entry name" value="HATPase_c_3"/>
    <property type="match status" value="1"/>
</dbReference>
<dbReference type="InterPro" id="IPR020575">
    <property type="entry name" value="Hsp90_N"/>
</dbReference>
<dbReference type="GO" id="GO:0140662">
    <property type="term" value="F:ATP-dependent protein folding chaperone"/>
    <property type="evidence" value="ECO:0007669"/>
    <property type="project" value="InterPro"/>
</dbReference>
<dbReference type="InterPro" id="IPR001404">
    <property type="entry name" value="Hsp90_fam"/>
</dbReference>
<dbReference type="PIRSF" id="PIRSF002583">
    <property type="entry name" value="Hsp90"/>
    <property type="match status" value="1"/>
</dbReference>
<feature type="binding site" evidence="11">
    <location>
        <position position="328"/>
    </location>
    <ligand>
        <name>ATP</name>
        <dbReference type="ChEBI" id="CHEBI:30616"/>
    </ligand>
</feature>
<feature type="binding site" evidence="11">
    <location>
        <begin position="124"/>
        <end position="129"/>
    </location>
    <ligand>
        <name>ATP</name>
        <dbReference type="ChEBI" id="CHEBI:30616"/>
    </ligand>
</feature>
<dbReference type="SUPFAM" id="SSF110942">
    <property type="entry name" value="HSP90 C-terminal domain"/>
    <property type="match status" value="1"/>
</dbReference>
<keyword evidence="5 10" id="KW-0067">ATP-binding</keyword>
<evidence type="ECO:0000256" key="10">
    <source>
        <dbReference type="HAMAP-Rule" id="MF_00505"/>
    </source>
</evidence>
<feature type="binding site" evidence="11">
    <location>
        <position position="37"/>
    </location>
    <ligand>
        <name>ATP</name>
        <dbReference type="ChEBI" id="CHEBI:30616"/>
    </ligand>
</feature>
<dbReference type="GO" id="GO:0016887">
    <property type="term" value="F:ATP hydrolysis activity"/>
    <property type="evidence" value="ECO:0007669"/>
    <property type="project" value="InterPro"/>
</dbReference>
<dbReference type="OrthoDB" id="9802640at2"/>
<comment type="function">
    <text evidence="8 10">Molecular chaperone. Has ATPase activity.</text>
</comment>
<dbReference type="Gene3D" id="3.30.230.80">
    <property type="match status" value="1"/>
</dbReference>
<dbReference type="PRINTS" id="PR00775">
    <property type="entry name" value="HEATSHOCK90"/>
</dbReference>
<name>A0A433J2J7_9PROT</name>
<dbReference type="InterPro" id="IPR037196">
    <property type="entry name" value="HSP90_C"/>
</dbReference>
<evidence type="ECO:0000313" key="13">
    <source>
        <dbReference type="EMBL" id="RUQ65930.1"/>
    </source>
</evidence>
<evidence type="ECO:0000256" key="9">
    <source>
        <dbReference type="ARBA" id="ARBA00070675"/>
    </source>
</evidence>
<dbReference type="SMART" id="SM00387">
    <property type="entry name" value="HATPase_c"/>
    <property type="match status" value="1"/>
</dbReference>
<dbReference type="Gene3D" id="3.30.565.10">
    <property type="entry name" value="Histidine kinase-like ATPase, C-terminal domain"/>
    <property type="match status" value="1"/>
</dbReference>
<feature type="binding site" evidence="11">
    <location>
        <position position="84"/>
    </location>
    <ligand>
        <name>ATP</name>
        <dbReference type="ChEBI" id="CHEBI:30616"/>
    </ligand>
</feature>
<comment type="caution">
    <text evidence="13">The sequence shown here is derived from an EMBL/GenBank/DDBJ whole genome shotgun (WGS) entry which is preliminary data.</text>
</comment>
<dbReference type="AlphaFoldDB" id="A0A433J2J7"/>
<accession>A0A433J2J7</accession>
<dbReference type="NCBIfam" id="NF003555">
    <property type="entry name" value="PRK05218.1"/>
    <property type="match status" value="1"/>
</dbReference>
<evidence type="ECO:0000256" key="7">
    <source>
        <dbReference type="ARBA" id="ARBA00023186"/>
    </source>
</evidence>
<dbReference type="GO" id="GO:0051082">
    <property type="term" value="F:unfolded protein binding"/>
    <property type="evidence" value="ECO:0007669"/>
    <property type="project" value="UniProtKB-UniRule"/>
</dbReference>
<evidence type="ECO:0000256" key="5">
    <source>
        <dbReference type="ARBA" id="ARBA00022840"/>
    </source>
</evidence>
<comment type="similarity">
    <text evidence="2 10">Belongs to the heat shock protein 90 family.</text>
</comment>
<dbReference type="HAMAP" id="MF_00505">
    <property type="entry name" value="HSP90"/>
    <property type="match status" value="1"/>
</dbReference>
<keyword evidence="6 10" id="KW-0346">Stress response</keyword>
<keyword evidence="4 10" id="KW-0547">Nucleotide-binding</keyword>
<dbReference type="PANTHER" id="PTHR11528">
    <property type="entry name" value="HEAT SHOCK PROTEIN 90 FAMILY MEMBER"/>
    <property type="match status" value="1"/>
</dbReference>
<evidence type="ECO:0000313" key="14">
    <source>
        <dbReference type="Proteomes" id="UP000280346"/>
    </source>
</evidence>
<comment type="caution">
    <text evidence="10">Lacks conserved residue(s) required for the propagation of feature annotation.</text>
</comment>
<evidence type="ECO:0000256" key="1">
    <source>
        <dbReference type="ARBA" id="ARBA00004496"/>
    </source>
</evidence>
<evidence type="ECO:0000259" key="12">
    <source>
        <dbReference type="SMART" id="SM00387"/>
    </source>
</evidence>
<keyword evidence="7 10" id="KW-0143">Chaperone</keyword>
<evidence type="ECO:0000256" key="3">
    <source>
        <dbReference type="ARBA" id="ARBA00022490"/>
    </source>
</evidence>
<keyword evidence="3 10" id="KW-0963">Cytoplasm</keyword>
<feature type="binding site" evidence="11">
    <location>
        <position position="174"/>
    </location>
    <ligand>
        <name>ATP</name>
        <dbReference type="ChEBI" id="CHEBI:30616"/>
    </ligand>
</feature>
<feature type="region of interest" description="A; substrate-binding" evidence="10">
    <location>
        <begin position="1"/>
        <end position="328"/>
    </location>
</feature>
<comment type="subunit">
    <text evidence="10">Homodimer.</text>
</comment>
<dbReference type="Pfam" id="PF00183">
    <property type="entry name" value="HSP90"/>
    <property type="match status" value="1"/>
</dbReference>
<dbReference type="Gene3D" id="3.40.50.11260">
    <property type="match status" value="1"/>
</dbReference>
<dbReference type="RefSeq" id="WP_127003041.1">
    <property type="nucleotide sequence ID" value="NZ_JBNPXW010000022.1"/>
</dbReference>
<organism evidence="13 14">
    <name type="scientific">Azospirillum doebereinerae</name>
    <dbReference type="NCBI Taxonomy" id="92933"/>
    <lineage>
        <taxon>Bacteria</taxon>
        <taxon>Pseudomonadati</taxon>
        <taxon>Pseudomonadota</taxon>
        <taxon>Alphaproteobacteria</taxon>
        <taxon>Rhodospirillales</taxon>
        <taxon>Azospirillaceae</taxon>
        <taxon>Azospirillum</taxon>
    </lineage>
</organism>
<feature type="domain" description="Histidine kinase/HSP90-like ATPase" evidence="12">
    <location>
        <begin position="26"/>
        <end position="184"/>
    </location>
</feature>
<evidence type="ECO:0000256" key="4">
    <source>
        <dbReference type="ARBA" id="ARBA00022741"/>
    </source>
</evidence>
<feature type="binding site" evidence="11">
    <location>
        <position position="92"/>
    </location>
    <ligand>
        <name>ATP</name>
        <dbReference type="ChEBI" id="CHEBI:30616"/>
    </ligand>
</feature>
<dbReference type="FunFam" id="3.30.230.80:FF:000002">
    <property type="entry name" value="Molecular chaperone HtpG"/>
    <property type="match status" value="1"/>
</dbReference>
<dbReference type="InterPro" id="IPR036890">
    <property type="entry name" value="HATPase_C_sf"/>
</dbReference>
<dbReference type="GO" id="GO:0005524">
    <property type="term" value="F:ATP binding"/>
    <property type="evidence" value="ECO:0007669"/>
    <property type="project" value="UniProtKB-UniRule"/>
</dbReference>
<evidence type="ECO:0000256" key="8">
    <source>
        <dbReference type="ARBA" id="ARBA00058590"/>
    </source>
</evidence>
<evidence type="ECO:0000256" key="6">
    <source>
        <dbReference type="ARBA" id="ARBA00023016"/>
    </source>
</evidence>
<dbReference type="CDD" id="cd16927">
    <property type="entry name" value="HATPase_Hsp90-like"/>
    <property type="match status" value="1"/>
</dbReference>
<dbReference type="GO" id="GO:0005737">
    <property type="term" value="C:cytoplasm"/>
    <property type="evidence" value="ECO:0007669"/>
    <property type="project" value="UniProtKB-SubCell"/>
</dbReference>
<feature type="binding site" evidence="11">
    <location>
        <position position="33"/>
    </location>
    <ligand>
        <name>ATP</name>
        <dbReference type="ChEBI" id="CHEBI:30616"/>
    </ligand>
</feature>
<keyword evidence="14" id="KW-1185">Reference proteome</keyword>
<dbReference type="EMBL" id="RZIJ01000025">
    <property type="protein sequence ID" value="RUQ65930.1"/>
    <property type="molecule type" value="Genomic_DNA"/>
</dbReference>
<feature type="binding site" evidence="11">
    <location>
        <begin position="99"/>
        <end position="100"/>
    </location>
    <ligand>
        <name>ATP</name>
        <dbReference type="ChEBI" id="CHEBI:30616"/>
    </ligand>
</feature>
<evidence type="ECO:0000256" key="2">
    <source>
        <dbReference type="ARBA" id="ARBA00008239"/>
    </source>
</evidence>
<reference evidence="13 14" key="1">
    <citation type="submission" date="2018-12" db="EMBL/GenBank/DDBJ databases">
        <authorList>
            <person name="Yang Y."/>
        </authorList>
    </citation>
    <scope>NUCLEOTIDE SEQUENCE [LARGE SCALE GENOMIC DNA]</scope>
    <source>
        <strain evidence="13 14">GSF71</strain>
    </source>
</reference>
<dbReference type="InterPro" id="IPR003594">
    <property type="entry name" value="HATPase_dom"/>
</dbReference>